<reference evidence="1 2" key="1">
    <citation type="submission" date="2012-02" db="EMBL/GenBank/DDBJ databases">
        <title>Complete genome sequence of Bifidobacterium bifidum JCM 1255.</title>
        <authorList>
            <person name="Toh H."/>
            <person name="Oshima K."/>
            <person name="Morita H."/>
            <person name="Hattori M."/>
        </authorList>
    </citation>
    <scope>NUCLEOTIDE SEQUENCE [LARGE SCALE GENOMIC DNA]</scope>
    <source>
        <strain evidence="1 2">JCM 1255</strain>
    </source>
</reference>
<organism evidence="1 2">
    <name type="scientific">Bifidobacterium bifidum ATCC 29521 = JCM 1255 = DSM 20456</name>
    <dbReference type="NCBI Taxonomy" id="500634"/>
    <lineage>
        <taxon>Bacteria</taxon>
        <taxon>Bacillati</taxon>
        <taxon>Actinomycetota</taxon>
        <taxon>Actinomycetes</taxon>
        <taxon>Bifidobacteriales</taxon>
        <taxon>Bifidobacteriaceae</taxon>
        <taxon>Bifidobacterium</taxon>
    </lineage>
</organism>
<sequence>MMAVHHDVLAGQGAGSACVYADLTRLYAYLTGLYGAKAAVMGKGLGRALAAVTDGLEDML</sequence>
<name>A0ABN5UVP1_BIFBI</name>
<keyword evidence="2" id="KW-1185">Reference proteome</keyword>
<reference evidence="2" key="2">
    <citation type="journal article" date="2015" name="J. Biotechnol.">
        <title>Complete genome sequence of Bifidobacterium bifidum JCM 1255(T) isolated from feces of a breast-fed infant.</title>
        <authorList>
            <person name="Morita H."/>
            <person name="Toh H."/>
            <person name="Oshima K."/>
            <person name="Nakano A."/>
            <person name="Shindo C."/>
            <person name="Komiya K."/>
            <person name="Arakawa K."/>
            <person name="Suda W."/>
            <person name="Honda K."/>
            <person name="Hattori M."/>
        </authorList>
    </citation>
    <scope>NUCLEOTIDE SEQUENCE [LARGE SCALE GENOMIC DNA]</scope>
    <source>
        <strain evidence="2">JCM 1255</strain>
    </source>
</reference>
<proteinExistence type="predicted"/>
<accession>A0ABN5UVP1</accession>
<dbReference type="Proteomes" id="UP000035063">
    <property type="component" value="Chromosome"/>
</dbReference>
<evidence type="ECO:0000313" key="2">
    <source>
        <dbReference type="Proteomes" id="UP000035063"/>
    </source>
</evidence>
<evidence type="ECO:0000313" key="1">
    <source>
        <dbReference type="EMBL" id="BAQ97887.1"/>
    </source>
</evidence>
<dbReference type="EMBL" id="AP012323">
    <property type="protein sequence ID" value="BAQ97887.1"/>
    <property type="molecule type" value="Genomic_DNA"/>
</dbReference>
<protein>
    <submittedName>
        <fullName evidence="1">Uncharacterized protein</fullName>
    </submittedName>
</protein>
<gene>
    <name evidence="1" type="ORF">BBBF_0680</name>
</gene>